<dbReference type="PIRSF" id="PIRSF000538">
    <property type="entry name" value="GlpK"/>
    <property type="match status" value="1"/>
</dbReference>
<dbReference type="SUPFAM" id="SSF53067">
    <property type="entry name" value="Actin-like ATPase domain"/>
    <property type="match status" value="2"/>
</dbReference>
<dbReference type="EMBL" id="QXQA01000001">
    <property type="protein sequence ID" value="RIX60553.1"/>
    <property type="molecule type" value="Genomic_DNA"/>
</dbReference>
<dbReference type="PANTHER" id="PTHR43095">
    <property type="entry name" value="SUGAR KINASE"/>
    <property type="match status" value="1"/>
</dbReference>
<comment type="similarity">
    <text evidence="1 4">Belongs to the FGGY kinase family.</text>
</comment>
<dbReference type="InterPro" id="IPR043129">
    <property type="entry name" value="ATPase_NBD"/>
</dbReference>
<evidence type="ECO:0000256" key="4">
    <source>
        <dbReference type="RuleBase" id="RU003733"/>
    </source>
</evidence>
<keyword evidence="2 4" id="KW-0808">Transferase</keyword>
<dbReference type="PANTHER" id="PTHR43095:SF2">
    <property type="entry name" value="GLUCONOKINASE"/>
    <property type="match status" value="1"/>
</dbReference>
<sequence length="517" mass="56203">MTGGFPLKPYRIGVDIGTTSTKAVLFDLQGKALSRSGVEYPLLTPVPDAAEQDPELIFQAVLTSINDCLAEAGVSGDEVAFAAFSAAMHSLIVVDGDGKPLTRSITWADNRSASYAADIKKRMGGHEIYMRTGTPIHPMSPLVKLVWLKAERPELFKAGHKFISIKEYVFYRLFGQYIVDYSIASATGLLNLQQLDWDDEALALAGVTREQLSVPVRTTHGIQGLKPEFAAATGLPEDMLFIVGANDGVLSNLGVGAIDPGVVAVTIGTSGAIRTVTDKPVTDPKGRIFCYALTENHWVIGGPVNNGGIIFRWIRDELANAEVETAKRLGKDAYEVLTEIAALVPPGSNGLLFHPYLAGERAPLWNADARGSFFGLGMHHKKEHMIRAALEGVIMNLYTVLLALQELIGKPARVQATGGFARSELWRQMLADVFDQEVTVPESFESSCLGAVVLGMYGLGEISSLGEVKRMVGGIHAHQPNPEATEAYRKLLRIFIRLPRLLEEEYEAIAAFQREQS</sequence>
<dbReference type="Pfam" id="PF00370">
    <property type="entry name" value="FGGY_N"/>
    <property type="match status" value="1"/>
</dbReference>
<dbReference type="Proteomes" id="UP000266482">
    <property type="component" value="Unassembled WGS sequence"/>
</dbReference>
<keyword evidence="8" id="KW-1185">Reference proteome</keyword>
<evidence type="ECO:0000256" key="1">
    <source>
        <dbReference type="ARBA" id="ARBA00009156"/>
    </source>
</evidence>
<dbReference type="PROSITE" id="PS00445">
    <property type="entry name" value="FGGY_KINASES_2"/>
    <property type="match status" value="1"/>
</dbReference>
<evidence type="ECO:0000259" key="6">
    <source>
        <dbReference type="Pfam" id="PF02782"/>
    </source>
</evidence>
<keyword evidence="3 4" id="KW-0418">Kinase</keyword>
<dbReference type="Gene3D" id="3.30.420.40">
    <property type="match status" value="2"/>
</dbReference>
<evidence type="ECO:0000313" key="7">
    <source>
        <dbReference type="EMBL" id="RIX60553.1"/>
    </source>
</evidence>
<evidence type="ECO:0000256" key="3">
    <source>
        <dbReference type="ARBA" id="ARBA00022777"/>
    </source>
</evidence>
<name>A0A3A1VPT0_9BACL</name>
<dbReference type="GO" id="GO:0046316">
    <property type="term" value="F:gluconokinase activity"/>
    <property type="evidence" value="ECO:0007669"/>
    <property type="project" value="UniProtKB-EC"/>
</dbReference>
<dbReference type="InterPro" id="IPR018484">
    <property type="entry name" value="FGGY_N"/>
</dbReference>
<protein>
    <submittedName>
        <fullName evidence="7">Gluconokinase</fullName>
        <ecNumber evidence="7">2.7.1.12</ecNumber>
    </submittedName>
</protein>
<dbReference type="AlphaFoldDB" id="A0A3A1VPT0"/>
<dbReference type="Pfam" id="PF02782">
    <property type="entry name" value="FGGY_C"/>
    <property type="match status" value="1"/>
</dbReference>
<feature type="domain" description="Carbohydrate kinase FGGY N-terminal" evidence="5">
    <location>
        <begin position="10"/>
        <end position="254"/>
    </location>
</feature>
<dbReference type="GO" id="GO:0019521">
    <property type="term" value="P:D-gluconate metabolic process"/>
    <property type="evidence" value="ECO:0007669"/>
    <property type="project" value="InterPro"/>
</dbReference>
<dbReference type="InterPro" id="IPR050406">
    <property type="entry name" value="FGGY_Carb_Kinase"/>
</dbReference>
<organism evidence="7 8">
    <name type="scientific">Paenibacillus nanensis</name>
    <dbReference type="NCBI Taxonomy" id="393251"/>
    <lineage>
        <taxon>Bacteria</taxon>
        <taxon>Bacillati</taxon>
        <taxon>Bacillota</taxon>
        <taxon>Bacilli</taxon>
        <taxon>Bacillales</taxon>
        <taxon>Paenibacillaceae</taxon>
        <taxon>Paenibacillus</taxon>
    </lineage>
</organism>
<dbReference type="InterPro" id="IPR018483">
    <property type="entry name" value="Carb_kinase_FGGY_CS"/>
</dbReference>
<dbReference type="NCBIfam" id="TIGR01314">
    <property type="entry name" value="gntK_FGGY"/>
    <property type="match status" value="1"/>
</dbReference>
<feature type="domain" description="Carbohydrate kinase FGGY C-terminal" evidence="6">
    <location>
        <begin position="264"/>
        <end position="458"/>
    </location>
</feature>
<dbReference type="InterPro" id="IPR000577">
    <property type="entry name" value="Carb_kinase_FGGY"/>
</dbReference>
<dbReference type="OrthoDB" id="9805576at2"/>
<dbReference type="EC" id="2.7.1.12" evidence="7"/>
<evidence type="ECO:0000313" key="8">
    <source>
        <dbReference type="Proteomes" id="UP000266482"/>
    </source>
</evidence>
<evidence type="ECO:0000259" key="5">
    <source>
        <dbReference type="Pfam" id="PF00370"/>
    </source>
</evidence>
<dbReference type="CDD" id="cd07770">
    <property type="entry name" value="ASKHA_NBD_FGGY_GntK"/>
    <property type="match status" value="1"/>
</dbReference>
<evidence type="ECO:0000256" key="2">
    <source>
        <dbReference type="ARBA" id="ARBA00022679"/>
    </source>
</evidence>
<comment type="caution">
    <text evidence="7">The sequence shown here is derived from an EMBL/GenBank/DDBJ whole genome shotgun (WGS) entry which is preliminary data.</text>
</comment>
<proteinExistence type="inferred from homology"/>
<accession>A0A3A1VPT0</accession>
<dbReference type="InterPro" id="IPR018485">
    <property type="entry name" value="FGGY_C"/>
</dbReference>
<dbReference type="InterPro" id="IPR006002">
    <property type="entry name" value="Gluconate_kinase"/>
</dbReference>
<gene>
    <name evidence="7" type="primary">gntK</name>
    <name evidence="7" type="ORF">D3P08_03070</name>
</gene>
<reference evidence="7 8" key="1">
    <citation type="submission" date="2018-09" db="EMBL/GenBank/DDBJ databases">
        <title>Paenibacillus aracenensis nov. sp. isolated from a cave in southern Spain.</title>
        <authorList>
            <person name="Jurado V."/>
            <person name="Gutierrez-Patricio S."/>
            <person name="Gonzalez-Pimentel J.L."/>
            <person name="Miller A.Z."/>
            <person name="Laiz L."/>
            <person name="Saiz-Jimenez C."/>
        </authorList>
    </citation>
    <scope>NUCLEOTIDE SEQUENCE [LARGE SCALE GENOMIC DNA]</scope>
    <source>
        <strain evidence="7 8">DSM 22867</strain>
    </source>
</reference>